<feature type="domain" description="GHMP kinase N-terminal" evidence="7">
    <location>
        <begin position="113"/>
        <end position="177"/>
    </location>
</feature>
<accession>A0A2D6LPR5</accession>
<dbReference type="GO" id="GO:0019287">
    <property type="term" value="P:isopentenyl diphosphate biosynthetic process, mevalonate pathway"/>
    <property type="evidence" value="ECO:0007669"/>
    <property type="project" value="UniProtKB-UniPathway"/>
</dbReference>
<dbReference type="InterPro" id="IPR006204">
    <property type="entry name" value="GHMP_kinase_N_dom"/>
</dbReference>
<dbReference type="InterPro" id="IPR036554">
    <property type="entry name" value="GHMP_kinase_C_sf"/>
</dbReference>
<reference evidence="10" key="1">
    <citation type="submission" date="2017-09" db="EMBL/GenBank/DDBJ databases">
        <title>The Reconstruction of 2,631 Draft Metagenome-Assembled Genomes from the Global Oceans.</title>
        <authorList>
            <person name="Tully B.J."/>
            <person name="Graham E.D."/>
            <person name="Heidelberg J.F."/>
        </authorList>
    </citation>
    <scope>NUCLEOTIDE SEQUENCE [LARGE SCALE GENOMIC DNA]</scope>
</reference>
<dbReference type="InterPro" id="IPR013750">
    <property type="entry name" value="GHMP_kinase_C_dom"/>
</dbReference>
<evidence type="ECO:0000259" key="8">
    <source>
        <dbReference type="Pfam" id="PF08544"/>
    </source>
</evidence>
<dbReference type="EC" id="2.7.4.2" evidence="2"/>
<dbReference type="InterPro" id="IPR014721">
    <property type="entry name" value="Ribsml_uS5_D2-typ_fold_subgr"/>
</dbReference>
<evidence type="ECO:0000256" key="5">
    <source>
        <dbReference type="ARBA" id="ARBA00022777"/>
    </source>
</evidence>
<name>A0A2D6LPR5_9ARCH</name>
<dbReference type="Gene3D" id="3.30.230.10">
    <property type="match status" value="1"/>
</dbReference>
<feature type="domain" description="GHMP kinase C-terminal" evidence="8">
    <location>
        <begin position="306"/>
        <end position="350"/>
    </location>
</feature>
<dbReference type="PANTHER" id="PTHR31814:SF2">
    <property type="entry name" value="PHOSPHOMEVALONATE KINASE"/>
    <property type="match status" value="1"/>
</dbReference>
<proteinExistence type="predicted"/>
<dbReference type="InterPro" id="IPR035102">
    <property type="entry name" value="Phosphomevalonate_kinase"/>
</dbReference>
<protein>
    <recommendedName>
        <fullName evidence="2">phosphomevalonate kinase</fullName>
        <ecNumber evidence="2">2.7.4.2</ecNumber>
    </recommendedName>
</protein>
<keyword evidence="4" id="KW-0547">Nucleotide-binding</keyword>
<dbReference type="Pfam" id="PF00288">
    <property type="entry name" value="GHMP_kinases_N"/>
    <property type="match status" value="1"/>
</dbReference>
<dbReference type="InterPro" id="IPR020568">
    <property type="entry name" value="Ribosomal_Su5_D2-typ_SF"/>
</dbReference>
<evidence type="ECO:0000259" key="7">
    <source>
        <dbReference type="Pfam" id="PF00288"/>
    </source>
</evidence>
<dbReference type="AlphaFoldDB" id="A0A2D6LPR5"/>
<dbReference type="SUPFAM" id="SSF54211">
    <property type="entry name" value="Ribosomal protein S5 domain 2-like"/>
    <property type="match status" value="1"/>
</dbReference>
<gene>
    <name evidence="9" type="ORF">CL944_01795</name>
</gene>
<comment type="pathway">
    <text evidence="1">Isoprenoid biosynthesis; isopentenyl diphosphate biosynthesis via mevalonate pathway; isopentenyl diphosphate from (R)-mevalonate: step 2/3.</text>
</comment>
<keyword evidence="5 9" id="KW-0418">Kinase</keyword>
<evidence type="ECO:0000313" key="9">
    <source>
        <dbReference type="EMBL" id="MAG18186.1"/>
    </source>
</evidence>
<dbReference type="GO" id="GO:0005524">
    <property type="term" value="F:ATP binding"/>
    <property type="evidence" value="ECO:0007669"/>
    <property type="project" value="UniProtKB-KW"/>
</dbReference>
<organism evidence="9 10">
    <name type="scientific">Candidatus Iainarchaeum sp</name>
    <dbReference type="NCBI Taxonomy" id="3101447"/>
    <lineage>
        <taxon>Archaea</taxon>
        <taxon>Candidatus Iainarchaeota</taxon>
        <taxon>Candidatus Iainarchaeia</taxon>
        <taxon>Candidatus Iainarchaeales</taxon>
        <taxon>Candidatus Iainarchaeaceae</taxon>
        <taxon>Candidatus Iainarchaeum</taxon>
    </lineage>
</organism>
<evidence type="ECO:0000256" key="3">
    <source>
        <dbReference type="ARBA" id="ARBA00022679"/>
    </source>
</evidence>
<evidence type="ECO:0000256" key="6">
    <source>
        <dbReference type="ARBA" id="ARBA00022840"/>
    </source>
</evidence>
<dbReference type="PANTHER" id="PTHR31814">
    <property type="match status" value="1"/>
</dbReference>
<dbReference type="Proteomes" id="UP000226712">
    <property type="component" value="Unassembled WGS sequence"/>
</dbReference>
<dbReference type="Gene3D" id="3.30.70.890">
    <property type="entry name" value="GHMP kinase, C-terminal domain"/>
    <property type="match status" value="1"/>
</dbReference>
<keyword evidence="3" id="KW-0808">Transferase</keyword>
<dbReference type="Pfam" id="PF08544">
    <property type="entry name" value="GHMP_kinases_C"/>
    <property type="match status" value="1"/>
</dbReference>
<sequence>MNISAPGKLMLSGEWSVLENGVPCIVLAVDQRVYASIEEASETKINLKDFEIETNAVIEGTKISFEKEDEKLLFTKHSIETALKYIAAKGIAVKNFELETRGDNTTVAVNGKQMKVGFGSSAAAVTAITGAVLKLHGIDIETKQGELVLFKLAIIAHFNAQGKVGSGFDVGASVFGGALVYKRFDAEWLVNELQEKSVQGVADEEWPGFEARNISLPKELELMVGFTGKSASTKELVLKIREFKKEKPEEYEKIIESIKEVTEKLIIALQNSEKQKIIELLNENRKLLKTLSDASNNNLEIEEHKIMSEIASANGCAAKFSGAGGGDSSVGICFEKETKEKVLKEWKEKGIIPIEANVSENGATVE</sequence>
<dbReference type="EMBL" id="NZBD01000011">
    <property type="protein sequence ID" value="MAG18186.1"/>
    <property type="molecule type" value="Genomic_DNA"/>
</dbReference>
<dbReference type="SUPFAM" id="SSF55060">
    <property type="entry name" value="GHMP Kinase, C-terminal domain"/>
    <property type="match status" value="1"/>
</dbReference>
<comment type="caution">
    <text evidence="9">The sequence shown here is derived from an EMBL/GenBank/DDBJ whole genome shotgun (WGS) entry which is preliminary data.</text>
</comment>
<dbReference type="GO" id="GO:0004631">
    <property type="term" value="F:phosphomevalonate kinase activity"/>
    <property type="evidence" value="ECO:0007669"/>
    <property type="project" value="UniProtKB-EC"/>
</dbReference>
<evidence type="ECO:0000256" key="4">
    <source>
        <dbReference type="ARBA" id="ARBA00022741"/>
    </source>
</evidence>
<dbReference type="UniPathway" id="UPA00057">
    <property type="reaction ID" value="UER00099"/>
</dbReference>
<evidence type="ECO:0000256" key="1">
    <source>
        <dbReference type="ARBA" id="ARBA00005017"/>
    </source>
</evidence>
<dbReference type="NCBIfam" id="TIGR01220">
    <property type="entry name" value="Pmev_kin_Gr_pos"/>
    <property type="match status" value="1"/>
</dbReference>
<dbReference type="GO" id="GO:0010142">
    <property type="term" value="P:farnesyl diphosphate biosynthetic process, mevalonate pathway"/>
    <property type="evidence" value="ECO:0007669"/>
    <property type="project" value="TreeGrafter"/>
</dbReference>
<keyword evidence="6" id="KW-0067">ATP-binding</keyword>
<evidence type="ECO:0000313" key="10">
    <source>
        <dbReference type="Proteomes" id="UP000226712"/>
    </source>
</evidence>
<dbReference type="InterPro" id="IPR005917">
    <property type="entry name" value="Pmev_kinase_bact"/>
</dbReference>
<evidence type="ECO:0000256" key="2">
    <source>
        <dbReference type="ARBA" id="ARBA00012958"/>
    </source>
</evidence>